<organism evidence="7 8">
    <name type="scientific">Pseudomonas solani</name>
    <dbReference type="NCBI Taxonomy" id="2731552"/>
    <lineage>
        <taxon>Bacteria</taxon>
        <taxon>Pseudomonadati</taxon>
        <taxon>Pseudomonadota</taxon>
        <taxon>Gammaproteobacteria</taxon>
        <taxon>Pseudomonadales</taxon>
        <taxon>Pseudomonadaceae</taxon>
        <taxon>Pseudomonas</taxon>
    </lineage>
</organism>
<gene>
    <name evidence="7" type="primary">np20</name>
    <name evidence="7" type="ORF">PSm6_21000</name>
</gene>
<dbReference type="EMBL" id="AP023081">
    <property type="protein sequence ID" value="BCD85693.1"/>
    <property type="molecule type" value="Genomic_DNA"/>
</dbReference>
<protein>
    <submittedName>
        <fullName evidence="7">Transcriptional repressor</fullName>
    </submittedName>
</protein>
<dbReference type="InterPro" id="IPR036388">
    <property type="entry name" value="WH-like_DNA-bd_sf"/>
</dbReference>
<evidence type="ECO:0000256" key="1">
    <source>
        <dbReference type="ARBA" id="ARBA00007957"/>
    </source>
</evidence>
<evidence type="ECO:0000256" key="6">
    <source>
        <dbReference type="ARBA" id="ARBA00023163"/>
    </source>
</evidence>
<dbReference type="InterPro" id="IPR043135">
    <property type="entry name" value="Fur_C"/>
</dbReference>
<dbReference type="PANTHER" id="PTHR33202:SF6">
    <property type="entry name" value="ZINC UPTAKE REGULATION PROTEIN"/>
    <property type="match status" value="1"/>
</dbReference>
<dbReference type="Gene3D" id="1.10.10.10">
    <property type="entry name" value="Winged helix-like DNA-binding domain superfamily/Winged helix DNA-binding domain"/>
    <property type="match status" value="1"/>
</dbReference>
<dbReference type="Gene3D" id="3.30.1490.190">
    <property type="match status" value="1"/>
</dbReference>
<evidence type="ECO:0000256" key="2">
    <source>
        <dbReference type="ARBA" id="ARBA00022491"/>
    </source>
</evidence>
<keyword evidence="5" id="KW-0238">DNA-binding</keyword>
<accession>A0ABM7L823</accession>
<keyword evidence="3" id="KW-0862">Zinc</keyword>
<keyword evidence="2" id="KW-0678">Repressor</keyword>
<dbReference type="SUPFAM" id="SSF46785">
    <property type="entry name" value="Winged helix' DNA-binding domain"/>
    <property type="match status" value="1"/>
</dbReference>
<evidence type="ECO:0000313" key="8">
    <source>
        <dbReference type="Proteomes" id="UP001064896"/>
    </source>
</evidence>
<dbReference type="PANTHER" id="PTHR33202">
    <property type="entry name" value="ZINC UPTAKE REGULATION PROTEIN"/>
    <property type="match status" value="1"/>
</dbReference>
<comment type="similarity">
    <text evidence="1">Belongs to the Fur family.</text>
</comment>
<keyword evidence="6" id="KW-0804">Transcription</keyword>
<proteinExistence type="inferred from homology"/>
<dbReference type="Pfam" id="PF01475">
    <property type="entry name" value="FUR"/>
    <property type="match status" value="1"/>
</dbReference>
<reference evidence="7" key="1">
    <citation type="submission" date="2020-05" db="EMBL/GenBank/DDBJ databases">
        <title>Complete genome sequence of Pseudomonas sp. Sm006.</title>
        <authorList>
            <person name="Takeuchi K."/>
            <person name="Someya N."/>
        </authorList>
    </citation>
    <scope>NUCLEOTIDE SEQUENCE</scope>
    <source>
        <strain evidence="7">Sm006</strain>
    </source>
</reference>
<keyword evidence="8" id="KW-1185">Reference proteome</keyword>
<evidence type="ECO:0000256" key="3">
    <source>
        <dbReference type="ARBA" id="ARBA00022833"/>
    </source>
</evidence>
<evidence type="ECO:0000256" key="4">
    <source>
        <dbReference type="ARBA" id="ARBA00023015"/>
    </source>
</evidence>
<dbReference type="Proteomes" id="UP001064896">
    <property type="component" value="Chromosome"/>
</dbReference>
<name>A0ABM7L823_9PSED</name>
<evidence type="ECO:0000313" key="7">
    <source>
        <dbReference type="EMBL" id="BCD85693.1"/>
    </source>
</evidence>
<sequence length="189" mass="20504">MTREQTPARKRNRITSLCPDVAAHAQAHQDQSPLACLPHDHSHCVRDALAEAEVLCARDGLRLTALRKRVLELVWASHKPLGAYDILGVLTEEDGRRAAPPTVYRALDFLLENGLVHRIASLNAFVGCNHPGDAHQGQFLICRECQTAIELEQPTISNAIVASAQAVGFSVEGQTVEIVGLCATCREAA</sequence>
<dbReference type="CDD" id="cd07153">
    <property type="entry name" value="Fur_like"/>
    <property type="match status" value="1"/>
</dbReference>
<keyword evidence="4" id="KW-0805">Transcription regulation</keyword>
<dbReference type="InterPro" id="IPR036390">
    <property type="entry name" value="WH_DNA-bd_sf"/>
</dbReference>
<dbReference type="InterPro" id="IPR002481">
    <property type="entry name" value="FUR"/>
</dbReference>
<evidence type="ECO:0000256" key="5">
    <source>
        <dbReference type="ARBA" id="ARBA00023125"/>
    </source>
</evidence>